<feature type="chain" id="PRO_5012538236" description="Putrescine-binding periplasmic protein" evidence="6">
    <location>
        <begin position="24"/>
        <end position="344"/>
    </location>
</feature>
<dbReference type="PANTHER" id="PTHR30222:SF12">
    <property type="entry name" value="NORSPERMIDINE SENSOR"/>
    <property type="match status" value="1"/>
</dbReference>
<dbReference type="PANTHER" id="PTHR30222">
    <property type="entry name" value="SPERMIDINE/PUTRESCINE-BINDING PERIPLASMIC PROTEIN"/>
    <property type="match status" value="1"/>
</dbReference>
<evidence type="ECO:0000313" key="7">
    <source>
        <dbReference type="EMBL" id="SOC46518.1"/>
    </source>
</evidence>
<proteinExistence type="inferred from homology"/>
<evidence type="ECO:0000256" key="4">
    <source>
        <dbReference type="ARBA" id="ARBA00022764"/>
    </source>
</evidence>
<dbReference type="InterPro" id="IPR006059">
    <property type="entry name" value="SBP"/>
</dbReference>
<feature type="signal peptide" evidence="6">
    <location>
        <begin position="1"/>
        <end position="23"/>
    </location>
</feature>
<dbReference type="RefSeq" id="WP_097142677.1">
    <property type="nucleotide sequence ID" value="NZ_OBQD01000023.1"/>
</dbReference>
<evidence type="ECO:0000256" key="1">
    <source>
        <dbReference type="ARBA" id="ARBA00004418"/>
    </source>
</evidence>
<sequence>MKLKLGIAAFAAGLMASTAIAHAAGELNIFNWGNYTSPEMIKKFEQAYDVKVTITDYDSNDTALAKVRQGGHGFDIVVPSASVMPIWISEGLLLESRPDQMENFKNVDPQWVDVPFDQGRKYSVPWQWGTTGVTVNKSVYSGDINTSTIFMDPPPELVGKVNVLPEMSDVMHMVVTYAGGEPCTGDLTVLKKARDMLIAAKPKWLSMDYGNIEKYAKGDIAAGTNWNGASFRSRLQNPDVVYGYPKEGYPIWMDNAAILADAKNVDNAKLFLNFVMDPENAAMLSSFARYANGIKGSEAFMPEDMKTAPEIVIPEEFKAAGKFNLACAPEVQELYTKIWTELQK</sequence>
<dbReference type="InterPro" id="IPR001188">
    <property type="entry name" value="Sperm_putr-bd"/>
</dbReference>
<comment type="similarity">
    <text evidence="5">Belongs to the bacterial solute-binding protein PotD/PotF family.</text>
</comment>
<name>A0A285UYT8_9HYPH</name>
<gene>
    <name evidence="7" type="ORF">SAMN05892877_1238</name>
</gene>
<comment type="subcellular location">
    <subcellularLocation>
        <location evidence="1 5">Periplasm</location>
    </subcellularLocation>
</comment>
<dbReference type="Gene3D" id="3.40.190.10">
    <property type="entry name" value="Periplasmic binding protein-like II"/>
    <property type="match status" value="2"/>
</dbReference>
<dbReference type="EMBL" id="OBQD01000023">
    <property type="protein sequence ID" value="SOC46518.1"/>
    <property type="molecule type" value="Genomic_DNA"/>
</dbReference>
<dbReference type="GO" id="GO:0042597">
    <property type="term" value="C:periplasmic space"/>
    <property type="evidence" value="ECO:0007669"/>
    <property type="project" value="UniProtKB-SubCell"/>
</dbReference>
<keyword evidence="3 6" id="KW-0732">Signal</keyword>
<dbReference type="Proteomes" id="UP000219167">
    <property type="component" value="Unassembled WGS sequence"/>
</dbReference>
<comment type="function">
    <text evidence="5">Required for the activity of the bacterial periplasmic transport system of putrescine.</text>
</comment>
<accession>A0A285UYT8</accession>
<protein>
    <recommendedName>
        <fullName evidence="5">Putrescine-binding periplasmic protein</fullName>
    </recommendedName>
</protein>
<keyword evidence="4 5" id="KW-0574">Periplasm</keyword>
<evidence type="ECO:0000256" key="2">
    <source>
        <dbReference type="ARBA" id="ARBA00022448"/>
    </source>
</evidence>
<dbReference type="PRINTS" id="PR00909">
    <property type="entry name" value="SPERMDNBNDNG"/>
</dbReference>
<dbReference type="GO" id="GO:0015846">
    <property type="term" value="P:polyamine transport"/>
    <property type="evidence" value="ECO:0007669"/>
    <property type="project" value="InterPro"/>
</dbReference>
<dbReference type="OrthoDB" id="9769319at2"/>
<evidence type="ECO:0000256" key="3">
    <source>
        <dbReference type="ARBA" id="ARBA00022729"/>
    </source>
</evidence>
<organism evidence="7 8">
    <name type="scientific">Rhizobium subbaraonis</name>
    <dbReference type="NCBI Taxonomy" id="908946"/>
    <lineage>
        <taxon>Bacteria</taxon>
        <taxon>Pseudomonadati</taxon>
        <taxon>Pseudomonadota</taxon>
        <taxon>Alphaproteobacteria</taxon>
        <taxon>Hyphomicrobiales</taxon>
        <taxon>Rhizobiaceae</taxon>
        <taxon>Rhizobium/Agrobacterium group</taxon>
        <taxon>Rhizobium</taxon>
    </lineage>
</organism>
<dbReference type="PIRSF" id="PIRSF019574">
    <property type="entry name" value="Periplasmic_polyamine_BP"/>
    <property type="match status" value="1"/>
</dbReference>
<reference evidence="7 8" key="1">
    <citation type="submission" date="2017-08" db="EMBL/GenBank/DDBJ databases">
        <authorList>
            <person name="de Groot N.N."/>
        </authorList>
    </citation>
    <scope>NUCLEOTIDE SEQUENCE [LARGE SCALE GENOMIC DNA]</scope>
    <source>
        <strain evidence="7 8">JC85</strain>
    </source>
</reference>
<evidence type="ECO:0000256" key="6">
    <source>
        <dbReference type="SAM" id="SignalP"/>
    </source>
</evidence>
<dbReference type="Pfam" id="PF13416">
    <property type="entry name" value="SBP_bac_8"/>
    <property type="match status" value="1"/>
</dbReference>
<keyword evidence="8" id="KW-1185">Reference proteome</keyword>
<dbReference type="GO" id="GO:0019808">
    <property type="term" value="F:polyamine binding"/>
    <property type="evidence" value="ECO:0007669"/>
    <property type="project" value="InterPro"/>
</dbReference>
<evidence type="ECO:0000256" key="5">
    <source>
        <dbReference type="PIRNR" id="PIRNR019574"/>
    </source>
</evidence>
<keyword evidence="2 5" id="KW-0813">Transport</keyword>
<dbReference type="AlphaFoldDB" id="A0A285UYT8"/>
<dbReference type="SUPFAM" id="SSF53850">
    <property type="entry name" value="Periplasmic binding protein-like II"/>
    <property type="match status" value="1"/>
</dbReference>
<evidence type="ECO:0000313" key="8">
    <source>
        <dbReference type="Proteomes" id="UP000219167"/>
    </source>
</evidence>